<name>A0A8S4Q7R6_OWEFU</name>
<organism evidence="3 4">
    <name type="scientific">Owenia fusiformis</name>
    <name type="common">Polychaete worm</name>
    <dbReference type="NCBI Taxonomy" id="6347"/>
    <lineage>
        <taxon>Eukaryota</taxon>
        <taxon>Metazoa</taxon>
        <taxon>Spiralia</taxon>
        <taxon>Lophotrochozoa</taxon>
        <taxon>Annelida</taxon>
        <taxon>Polychaeta</taxon>
        <taxon>Sedentaria</taxon>
        <taxon>Canalipalpata</taxon>
        <taxon>Sabellida</taxon>
        <taxon>Oweniida</taxon>
        <taxon>Oweniidae</taxon>
        <taxon>Owenia</taxon>
    </lineage>
</organism>
<feature type="non-terminal residue" evidence="3">
    <location>
        <position position="1"/>
    </location>
</feature>
<evidence type="ECO:0000313" key="3">
    <source>
        <dbReference type="EMBL" id="CAH1800452.1"/>
    </source>
</evidence>
<sequence length="103" mass="11449">MNSTCKLFLGLMAWSLLNIVAEARDGQCDGLPVERQSPIDIKTSTTKCSEMGSIYVPETTCNDVRLVNHAGHTAQLELDECDYTIESGPFVGQYSILQAHFHW</sequence>
<dbReference type="Pfam" id="PF00194">
    <property type="entry name" value="Carb_anhydrase"/>
    <property type="match status" value="1"/>
</dbReference>
<comment type="caution">
    <text evidence="3">The sequence shown here is derived from an EMBL/GenBank/DDBJ whole genome shotgun (WGS) entry which is preliminary data.</text>
</comment>
<gene>
    <name evidence="3" type="ORF">OFUS_LOCUS24335</name>
</gene>
<dbReference type="Proteomes" id="UP000749559">
    <property type="component" value="Unassembled WGS sequence"/>
</dbReference>
<feature type="domain" description="Alpha-carbonic anhydrase" evidence="2">
    <location>
        <begin position="12"/>
        <end position="103"/>
    </location>
</feature>
<dbReference type="PROSITE" id="PS51144">
    <property type="entry name" value="ALPHA_CA_2"/>
    <property type="match status" value="1"/>
</dbReference>
<keyword evidence="1" id="KW-0732">Signal</keyword>
<evidence type="ECO:0000256" key="1">
    <source>
        <dbReference type="SAM" id="SignalP"/>
    </source>
</evidence>
<reference evidence="3" key="1">
    <citation type="submission" date="2022-03" db="EMBL/GenBank/DDBJ databases">
        <authorList>
            <person name="Martin C."/>
        </authorList>
    </citation>
    <scope>NUCLEOTIDE SEQUENCE</scope>
</reference>
<dbReference type="SUPFAM" id="SSF51069">
    <property type="entry name" value="Carbonic anhydrase"/>
    <property type="match status" value="1"/>
</dbReference>
<dbReference type="OrthoDB" id="429145at2759"/>
<evidence type="ECO:0000313" key="4">
    <source>
        <dbReference type="Proteomes" id="UP000749559"/>
    </source>
</evidence>
<feature type="chain" id="PRO_5035786660" description="Alpha-carbonic anhydrase domain-containing protein" evidence="1">
    <location>
        <begin position="24"/>
        <end position="103"/>
    </location>
</feature>
<evidence type="ECO:0000259" key="2">
    <source>
        <dbReference type="PROSITE" id="PS51144"/>
    </source>
</evidence>
<proteinExistence type="predicted"/>
<dbReference type="InterPro" id="IPR036398">
    <property type="entry name" value="CA_dom_sf"/>
</dbReference>
<protein>
    <recommendedName>
        <fullName evidence="2">Alpha-carbonic anhydrase domain-containing protein</fullName>
    </recommendedName>
</protein>
<accession>A0A8S4Q7R6</accession>
<dbReference type="InterPro" id="IPR001148">
    <property type="entry name" value="CA_dom"/>
</dbReference>
<keyword evidence="4" id="KW-1185">Reference proteome</keyword>
<dbReference type="EMBL" id="CAIIXF020000012">
    <property type="protein sequence ID" value="CAH1800452.1"/>
    <property type="molecule type" value="Genomic_DNA"/>
</dbReference>
<feature type="signal peptide" evidence="1">
    <location>
        <begin position="1"/>
        <end position="23"/>
    </location>
</feature>
<dbReference type="Gene3D" id="3.10.200.10">
    <property type="entry name" value="Alpha carbonic anhydrase"/>
    <property type="match status" value="1"/>
</dbReference>
<dbReference type="AlphaFoldDB" id="A0A8S4Q7R6"/>